<dbReference type="Proteomes" id="UP001589587">
    <property type="component" value="Unassembled WGS sequence"/>
</dbReference>
<evidence type="ECO:0000313" key="2">
    <source>
        <dbReference type="EMBL" id="MFB9784283.1"/>
    </source>
</evidence>
<name>A0ABV5XP83_9NOCA</name>
<proteinExistence type="predicted"/>
<protein>
    <recommendedName>
        <fullName evidence="4">Secreted protein</fullName>
    </recommendedName>
</protein>
<organism evidence="2 3">
    <name type="scientific">Rhodococcus baikonurensis</name>
    <dbReference type="NCBI Taxonomy" id="172041"/>
    <lineage>
        <taxon>Bacteria</taxon>
        <taxon>Bacillati</taxon>
        <taxon>Actinomycetota</taxon>
        <taxon>Actinomycetes</taxon>
        <taxon>Mycobacteriales</taxon>
        <taxon>Nocardiaceae</taxon>
        <taxon>Rhodococcus</taxon>
        <taxon>Rhodococcus erythropolis group</taxon>
    </lineage>
</organism>
<keyword evidence="1" id="KW-0732">Signal</keyword>
<reference evidence="2 3" key="1">
    <citation type="submission" date="2024-09" db="EMBL/GenBank/DDBJ databases">
        <authorList>
            <person name="Sun Q."/>
            <person name="Mori K."/>
        </authorList>
    </citation>
    <scope>NUCLEOTIDE SEQUENCE [LARGE SCALE GENOMIC DNA]</scope>
    <source>
        <strain evidence="2 3">JCM 11411</strain>
    </source>
</reference>
<gene>
    <name evidence="2" type="ORF">ACFFQ6_31760</name>
</gene>
<feature type="signal peptide" evidence="1">
    <location>
        <begin position="1"/>
        <end position="25"/>
    </location>
</feature>
<dbReference type="EMBL" id="JBHMAS010000087">
    <property type="protein sequence ID" value="MFB9784283.1"/>
    <property type="molecule type" value="Genomic_DNA"/>
</dbReference>
<comment type="caution">
    <text evidence="2">The sequence shown here is derived from an EMBL/GenBank/DDBJ whole genome shotgun (WGS) entry which is preliminary data.</text>
</comment>
<evidence type="ECO:0008006" key="4">
    <source>
        <dbReference type="Google" id="ProtNLM"/>
    </source>
</evidence>
<keyword evidence="3" id="KW-1185">Reference proteome</keyword>
<accession>A0ABV5XP83</accession>
<evidence type="ECO:0000313" key="3">
    <source>
        <dbReference type="Proteomes" id="UP001589587"/>
    </source>
</evidence>
<sequence length="192" mass="20646">MKRRITVVTALLTLLPLLPACSTPATQRVATPNQSASTDGNRIGVVTPAESSLWPGNLAIGVGDIQSNQFITTPAPDQVQARCIGAGDNLTIGITAPNGWNALLTHGSQTIAIENNELDYPLQEFTTPQSALDSESESNNIGTTDLFPPGVTWDLPQLGDVEIQLSQKTPPHWQIRARERVTIDMHVRCEGT</sequence>
<evidence type="ECO:0000256" key="1">
    <source>
        <dbReference type="SAM" id="SignalP"/>
    </source>
</evidence>
<dbReference type="RefSeq" id="WP_350491770.1">
    <property type="nucleotide sequence ID" value="NZ_JBHMAS010000087.1"/>
</dbReference>
<feature type="chain" id="PRO_5045612211" description="Secreted protein" evidence="1">
    <location>
        <begin position="26"/>
        <end position="192"/>
    </location>
</feature>